<feature type="region of interest" description="Disordered" evidence="1">
    <location>
        <begin position="162"/>
        <end position="182"/>
    </location>
</feature>
<keyword evidence="3" id="KW-1185">Reference proteome</keyword>
<sequence length="305" mass="33733">MFVLRKALAEAKRDACIALVKEADGAREKNSDKMRRVSNHYAALQKRMLETRAAGYGSSGADGLSEIALEQMLLQRELEAVDRYLLEAGRGALVQANMQKSVLEAQLQVLRQWPSRWPRESNAAVAAPRPRESNNAMVAAPRPRESNAAVAAPPVTIAVRKTDGRTSSTRFHQKSAAKRAAPSAAFNRPLGCDTRAGVLSFVDARTKVGMLRCSRNMHRLLKENSPAWDPLVLNRSMAKKLLPAAWARTVGLTLMTPSSRASTSEATAVARARRYRAPVAWLRVRQMTLELLDPEKYARPTPKRK</sequence>
<evidence type="ECO:0000313" key="3">
    <source>
        <dbReference type="Proteomes" id="UP001642464"/>
    </source>
</evidence>
<protein>
    <submittedName>
        <fullName evidence="2">Uncharacterized protein</fullName>
    </submittedName>
</protein>
<dbReference type="EMBL" id="CAXAMM010042429">
    <property type="protein sequence ID" value="CAK9104823.1"/>
    <property type="molecule type" value="Genomic_DNA"/>
</dbReference>
<name>A0ABP0RW23_9DINO</name>
<evidence type="ECO:0000313" key="2">
    <source>
        <dbReference type="EMBL" id="CAK9104823.1"/>
    </source>
</evidence>
<dbReference type="Proteomes" id="UP001642464">
    <property type="component" value="Unassembled WGS sequence"/>
</dbReference>
<feature type="non-terminal residue" evidence="2">
    <location>
        <position position="305"/>
    </location>
</feature>
<proteinExistence type="predicted"/>
<gene>
    <name evidence="2" type="ORF">SCF082_LOCUS48886</name>
</gene>
<reference evidence="2 3" key="1">
    <citation type="submission" date="2024-02" db="EMBL/GenBank/DDBJ databases">
        <authorList>
            <person name="Chen Y."/>
            <person name="Shah S."/>
            <person name="Dougan E. K."/>
            <person name="Thang M."/>
            <person name="Chan C."/>
        </authorList>
    </citation>
    <scope>NUCLEOTIDE SEQUENCE [LARGE SCALE GENOMIC DNA]</scope>
</reference>
<comment type="caution">
    <text evidence="2">The sequence shown here is derived from an EMBL/GenBank/DDBJ whole genome shotgun (WGS) entry which is preliminary data.</text>
</comment>
<accession>A0ABP0RW23</accession>
<evidence type="ECO:0000256" key="1">
    <source>
        <dbReference type="SAM" id="MobiDB-lite"/>
    </source>
</evidence>
<organism evidence="2 3">
    <name type="scientific">Durusdinium trenchii</name>
    <dbReference type="NCBI Taxonomy" id="1381693"/>
    <lineage>
        <taxon>Eukaryota</taxon>
        <taxon>Sar</taxon>
        <taxon>Alveolata</taxon>
        <taxon>Dinophyceae</taxon>
        <taxon>Suessiales</taxon>
        <taxon>Symbiodiniaceae</taxon>
        <taxon>Durusdinium</taxon>
    </lineage>
</organism>